<evidence type="ECO:0000256" key="1">
    <source>
        <dbReference type="SAM" id="MobiDB-lite"/>
    </source>
</evidence>
<accession>A0A0Q3ICY4</accession>
<dbReference type="AlphaFoldDB" id="A0A0Q3ICY4"/>
<proteinExistence type="predicted"/>
<reference evidence="2" key="2">
    <citation type="submission" date="2017-06" db="EMBL/GenBank/DDBJ databases">
        <title>WGS assembly of Brachypodium distachyon.</title>
        <authorList>
            <consortium name="The International Brachypodium Initiative"/>
            <person name="Lucas S."/>
            <person name="Harmon-Smith M."/>
            <person name="Lail K."/>
            <person name="Tice H."/>
            <person name="Grimwood J."/>
            <person name="Bruce D."/>
            <person name="Barry K."/>
            <person name="Shu S."/>
            <person name="Lindquist E."/>
            <person name="Wang M."/>
            <person name="Pitluck S."/>
            <person name="Vogel J.P."/>
            <person name="Garvin D.F."/>
            <person name="Mockler T.C."/>
            <person name="Schmutz J."/>
            <person name="Rokhsar D."/>
            <person name="Bevan M.W."/>
        </authorList>
    </citation>
    <scope>NUCLEOTIDE SEQUENCE</scope>
    <source>
        <strain evidence="2">Bd21</strain>
    </source>
</reference>
<evidence type="ECO:0000313" key="3">
    <source>
        <dbReference type="EnsemblPlants" id="KQJ98259"/>
    </source>
</evidence>
<dbReference type="EnsemblPlants" id="KQJ98259">
    <property type="protein sequence ID" value="KQJ98259"/>
    <property type="gene ID" value="BRADI_3g35752v3"/>
</dbReference>
<dbReference type="Gramene" id="KQJ98259">
    <property type="protein sequence ID" value="KQJ98259"/>
    <property type="gene ID" value="BRADI_3g35752v3"/>
</dbReference>
<name>A0A0Q3ICY4_BRADI</name>
<feature type="compositionally biased region" description="Polar residues" evidence="1">
    <location>
        <begin position="64"/>
        <end position="77"/>
    </location>
</feature>
<dbReference type="EMBL" id="CM000882">
    <property type="protein sequence ID" value="KQJ98259.1"/>
    <property type="molecule type" value="Genomic_DNA"/>
</dbReference>
<feature type="region of interest" description="Disordered" evidence="1">
    <location>
        <begin position="64"/>
        <end position="90"/>
    </location>
</feature>
<organism evidence="2">
    <name type="scientific">Brachypodium distachyon</name>
    <name type="common">Purple false brome</name>
    <name type="synonym">Trachynia distachya</name>
    <dbReference type="NCBI Taxonomy" id="15368"/>
    <lineage>
        <taxon>Eukaryota</taxon>
        <taxon>Viridiplantae</taxon>
        <taxon>Streptophyta</taxon>
        <taxon>Embryophyta</taxon>
        <taxon>Tracheophyta</taxon>
        <taxon>Spermatophyta</taxon>
        <taxon>Magnoliopsida</taxon>
        <taxon>Liliopsida</taxon>
        <taxon>Poales</taxon>
        <taxon>Poaceae</taxon>
        <taxon>BOP clade</taxon>
        <taxon>Pooideae</taxon>
        <taxon>Stipodae</taxon>
        <taxon>Brachypodieae</taxon>
        <taxon>Brachypodium</taxon>
    </lineage>
</organism>
<evidence type="ECO:0000313" key="2">
    <source>
        <dbReference type="EMBL" id="KQJ98259.1"/>
    </source>
</evidence>
<dbReference type="OrthoDB" id="647907at2759"/>
<dbReference type="Proteomes" id="UP000008810">
    <property type="component" value="Chromosome 3"/>
</dbReference>
<dbReference type="PANTHER" id="PTHR31050:SF3">
    <property type="entry name" value="OS08G0412800 PROTEIN"/>
    <property type="match status" value="1"/>
</dbReference>
<dbReference type="ExpressionAtlas" id="A0A0Q3ICY4">
    <property type="expression patterns" value="differential"/>
</dbReference>
<evidence type="ECO:0008006" key="5">
    <source>
        <dbReference type="Google" id="ProtNLM"/>
    </source>
</evidence>
<dbReference type="Pfam" id="PF06880">
    <property type="entry name" value="DUF1262"/>
    <property type="match status" value="1"/>
</dbReference>
<dbReference type="STRING" id="15368.A0A0Q3ICY4"/>
<gene>
    <name evidence="2" type="ORF">BRADI_3g35752v3</name>
</gene>
<dbReference type="PANTHER" id="PTHR31050">
    <property type="entry name" value="OS08G0413200 PROTEIN"/>
    <property type="match status" value="1"/>
</dbReference>
<keyword evidence="4" id="KW-1185">Reference proteome</keyword>
<reference evidence="3" key="3">
    <citation type="submission" date="2018-08" db="UniProtKB">
        <authorList>
            <consortium name="EnsemblPlants"/>
        </authorList>
    </citation>
    <scope>IDENTIFICATION</scope>
    <source>
        <strain evidence="3">cv. Bd21</strain>
    </source>
</reference>
<reference evidence="2 3" key="1">
    <citation type="journal article" date="2010" name="Nature">
        <title>Genome sequencing and analysis of the model grass Brachypodium distachyon.</title>
        <authorList>
            <consortium name="International Brachypodium Initiative"/>
        </authorList>
    </citation>
    <scope>NUCLEOTIDE SEQUENCE [LARGE SCALE GENOMIC DNA]</scope>
    <source>
        <strain evidence="2 3">Bd21</strain>
    </source>
</reference>
<evidence type="ECO:0000313" key="4">
    <source>
        <dbReference type="Proteomes" id="UP000008810"/>
    </source>
</evidence>
<dbReference type="InterPro" id="IPR010683">
    <property type="entry name" value="DUF1262"/>
</dbReference>
<protein>
    <recommendedName>
        <fullName evidence="5">Insecticidal crystal toxin domain-containing protein</fullName>
    </recommendedName>
</protein>
<dbReference type="InParanoid" id="A0A0Q3ICY4"/>
<sequence length="381" mass="42557">MYSTKPLSVFKSNQEASSWPPPPLGQNSGYLVVQGAGEDENDDETCCWRWGQCGESRNRVLTVQYSQSQSTGKSTSYHGKRTSRSTAYHSESTSYTEEVVFVPVPDQPLSSNRYYAVIASGKHKGLVRACSREEDMSACCFCRCIKDVKPRPFDPTDIYQQMEVVRRRRGQFTAKAVAPDGFPSYLYRQKYWTVQATKPKSFALALGDAPGLNAAQRSRVLDSASPITPTTVGRWYCPFYLVKEDGVSPSAQMDRAAFYEVVLEQRWEPVHDGTKLSSKTALIGGNLEARLDVPSRSRQSDGYVWVRAAAGQRVGVCASVWEKMLWEEYRGGWVDEEEEAGKVTMAGELVLAERFVVKRTDGSAAVAFDFVHLNKVRGKQV</sequence>